<dbReference type="InterPro" id="IPR052972">
    <property type="entry name" value="Sacsin_chaperone_reg"/>
</dbReference>
<evidence type="ECO:0000313" key="2">
    <source>
        <dbReference type="EMBL" id="PVD20276.1"/>
    </source>
</evidence>
<dbReference type="AlphaFoldDB" id="A0A2T7NGJ2"/>
<evidence type="ECO:0000313" key="3">
    <source>
        <dbReference type="Proteomes" id="UP000245119"/>
    </source>
</evidence>
<feature type="domain" description="Sacsin/Nov" evidence="1">
    <location>
        <begin position="242"/>
        <end position="432"/>
    </location>
</feature>
<organism evidence="2 3">
    <name type="scientific">Pomacea canaliculata</name>
    <name type="common">Golden apple snail</name>
    <dbReference type="NCBI Taxonomy" id="400727"/>
    <lineage>
        <taxon>Eukaryota</taxon>
        <taxon>Metazoa</taxon>
        <taxon>Spiralia</taxon>
        <taxon>Lophotrochozoa</taxon>
        <taxon>Mollusca</taxon>
        <taxon>Gastropoda</taxon>
        <taxon>Caenogastropoda</taxon>
        <taxon>Architaenioglossa</taxon>
        <taxon>Ampullarioidea</taxon>
        <taxon>Ampullariidae</taxon>
        <taxon>Pomacea</taxon>
    </lineage>
</organism>
<dbReference type="InterPro" id="IPR036890">
    <property type="entry name" value="HATPase_C_sf"/>
</dbReference>
<dbReference type="PANTHER" id="PTHR15600:SF42">
    <property type="entry name" value="SACSIN"/>
    <property type="match status" value="1"/>
</dbReference>
<dbReference type="Pfam" id="PF25794">
    <property type="entry name" value="SACS"/>
    <property type="match status" value="1"/>
</dbReference>
<dbReference type="SUPFAM" id="SSF55874">
    <property type="entry name" value="ATPase domain of HSP90 chaperone/DNA topoisomerase II/histidine kinase"/>
    <property type="match status" value="1"/>
</dbReference>
<dbReference type="NCBIfam" id="NF047352">
    <property type="entry name" value="P_loop_sacsin"/>
    <property type="match status" value="1"/>
</dbReference>
<gene>
    <name evidence="2" type="ORF">C0Q70_20773</name>
</gene>
<dbReference type="EMBL" id="PZQS01000013">
    <property type="protein sequence ID" value="PVD20276.1"/>
    <property type="molecule type" value="Genomic_DNA"/>
</dbReference>
<dbReference type="OrthoDB" id="10070270at2759"/>
<protein>
    <recommendedName>
        <fullName evidence="1">Sacsin/Nov domain-containing protein</fullName>
    </recommendedName>
</protein>
<dbReference type="GO" id="GO:0030544">
    <property type="term" value="F:Hsp70 protein binding"/>
    <property type="evidence" value="ECO:0007669"/>
    <property type="project" value="TreeGrafter"/>
</dbReference>
<dbReference type="PANTHER" id="PTHR15600">
    <property type="entry name" value="SACSIN"/>
    <property type="match status" value="1"/>
</dbReference>
<evidence type="ECO:0000259" key="1">
    <source>
        <dbReference type="Pfam" id="PF25794"/>
    </source>
</evidence>
<dbReference type="Gene3D" id="3.30.565.10">
    <property type="entry name" value="Histidine kinase-like ATPase, C-terminal domain"/>
    <property type="match status" value="1"/>
</dbReference>
<sequence>MGLRTREDINDMTLLQTVTEQLLIIVNEHSKNPELNVDFVQTICDHIYKHLNNCLNSKPDLKQFIQSTFSERRIVWVEHRFEFPSRVAFNHEYNCQPHLFRLQSHLSKHRLFFEVVGVKDNFDVTDILAVFEEILISYGGKELPSDTMDIVPRLAQLLRDALVNTGQNSLQDDRKLYLPDRHRYLQPVSLLCLDDCDWLSESDTMKFVHDSISPAVARKLGVSSKRKCDFDEMCDSIPFGQHERLTTRIKRLLEGYTFDSSVFKELIQNADDAGATEIKFIKDFRHHKTDKIPVGWENLQGPALCVFNNKSFTSADMEGIKNVGLGSKGQDLLKTGKYGVGFNAVYHITDVPSFWTREDDKEEVICVFDPNCRYLPNISLSNPGSKIKNISRLQQNYPDMFGGYLAKCIDMTKSGTLFRLPLRTSLMASQSESKTLLWKLVN</sequence>
<dbReference type="Proteomes" id="UP000245119">
    <property type="component" value="Linkage Group LG13"/>
</dbReference>
<keyword evidence="3" id="KW-1185">Reference proteome</keyword>
<reference evidence="2 3" key="1">
    <citation type="submission" date="2018-04" db="EMBL/GenBank/DDBJ databases">
        <title>The genome of golden apple snail Pomacea canaliculata provides insight into stress tolerance and invasive adaptation.</title>
        <authorList>
            <person name="Liu C."/>
            <person name="Liu B."/>
            <person name="Ren Y."/>
            <person name="Zhang Y."/>
            <person name="Wang H."/>
            <person name="Li S."/>
            <person name="Jiang F."/>
            <person name="Yin L."/>
            <person name="Zhang G."/>
            <person name="Qian W."/>
            <person name="Fan W."/>
        </authorList>
    </citation>
    <scope>NUCLEOTIDE SEQUENCE [LARGE SCALE GENOMIC DNA]</scope>
    <source>
        <strain evidence="2">SZHN2017</strain>
        <tissue evidence="2">Muscle</tissue>
    </source>
</reference>
<comment type="caution">
    <text evidence="2">The sequence shown here is derived from an EMBL/GenBank/DDBJ whole genome shotgun (WGS) entry which is preliminary data.</text>
</comment>
<name>A0A2T7NGJ2_POMCA</name>
<accession>A0A2T7NGJ2</accession>
<proteinExistence type="predicted"/>
<dbReference type="STRING" id="400727.A0A2T7NGJ2"/>
<dbReference type="InterPro" id="IPR058210">
    <property type="entry name" value="SACS/Nov_dom"/>
</dbReference>